<keyword evidence="7" id="KW-0560">Oxidoreductase</keyword>
<comment type="subcellular location">
    <subcellularLocation>
        <location evidence="2 15">Secreted</location>
    </subcellularLocation>
</comment>
<evidence type="ECO:0000256" key="10">
    <source>
        <dbReference type="ARBA" id="ARBA00023157"/>
    </source>
</evidence>
<evidence type="ECO:0000256" key="15">
    <source>
        <dbReference type="RuleBase" id="RU368122"/>
    </source>
</evidence>
<reference evidence="19 20" key="1">
    <citation type="submission" date="2024-02" db="EMBL/GenBank/DDBJ databases">
        <title>Discinaceae phylogenomics.</title>
        <authorList>
            <person name="Dirks A.C."/>
            <person name="James T.Y."/>
        </authorList>
    </citation>
    <scope>NUCLEOTIDE SEQUENCE [LARGE SCALE GENOMIC DNA]</scope>
    <source>
        <strain evidence="19 20">ACD0624</strain>
    </source>
</reference>
<evidence type="ECO:0000256" key="5">
    <source>
        <dbReference type="ARBA" id="ARBA00022729"/>
    </source>
</evidence>
<dbReference type="Proteomes" id="UP001447188">
    <property type="component" value="Unassembled WGS sequence"/>
</dbReference>
<dbReference type="PROSITE" id="PS00562">
    <property type="entry name" value="CBM1_1"/>
    <property type="match status" value="1"/>
</dbReference>
<name>A0ABR3GKF6_9PEZI</name>
<evidence type="ECO:0000256" key="17">
    <source>
        <dbReference type="SAM" id="SignalP"/>
    </source>
</evidence>
<evidence type="ECO:0000313" key="19">
    <source>
        <dbReference type="EMBL" id="KAL0636237.1"/>
    </source>
</evidence>
<feature type="region of interest" description="Disordered" evidence="16">
    <location>
        <begin position="232"/>
        <end position="267"/>
    </location>
</feature>
<dbReference type="PANTHER" id="PTHR33353:SF18">
    <property type="entry name" value="ENDOGLUCANASE II"/>
    <property type="match status" value="1"/>
</dbReference>
<dbReference type="InterPro" id="IPR035971">
    <property type="entry name" value="CBD_sf"/>
</dbReference>
<evidence type="ECO:0000256" key="3">
    <source>
        <dbReference type="ARBA" id="ARBA00022525"/>
    </source>
</evidence>
<proteinExistence type="inferred from homology"/>
<evidence type="ECO:0000256" key="8">
    <source>
        <dbReference type="ARBA" id="ARBA00023008"/>
    </source>
</evidence>
<evidence type="ECO:0000256" key="16">
    <source>
        <dbReference type="SAM" id="MobiDB-lite"/>
    </source>
</evidence>
<dbReference type="SMART" id="SM00236">
    <property type="entry name" value="fCBD"/>
    <property type="match status" value="1"/>
</dbReference>
<gene>
    <name evidence="19" type="ORF">Q9L58_004798</name>
</gene>
<keyword evidence="8" id="KW-0186">Copper</keyword>
<dbReference type="PROSITE" id="PS51164">
    <property type="entry name" value="CBM1_2"/>
    <property type="match status" value="1"/>
</dbReference>
<evidence type="ECO:0000256" key="7">
    <source>
        <dbReference type="ARBA" id="ARBA00023002"/>
    </source>
</evidence>
<keyword evidence="4" id="KW-0479">Metal-binding</keyword>
<dbReference type="Pfam" id="PF00734">
    <property type="entry name" value="CBM_1"/>
    <property type="match status" value="1"/>
</dbReference>
<protein>
    <recommendedName>
        <fullName evidence="15">AA9 family lytic polysaccharide monooxygenase</fullName>
        <ecNumber evidence="15">1.14.99.56</ecNumber>
    </recommendedName>
    <alternativeName>
        <fullName evidence="15">Endo-beta-1,4-glucanase</fullName>
    </alternativeName>
    <alternativeName>
        <fullName evidence="15">Glycosyl hydrolase 61 family protein</fullName>
    </alternativeName>
</protein>
<comment type="function">
    <text evidence="15">Lytic polysaccharide monooxygenase (LMPO) that depolymerizes crystalline and amorphous polysaccharides via the oxidation of scissile alpha- or beta-(1-4)-glycosidic bonds, yielding C1 and/or C4 oxidation products. Catalysis by LPMOs requires the reduction of the active-site copper from Cu(II) to Cu(I) by a reducing agent and H(2)O(2) or O(2) as a cosubstrate.</text>
</comment>
<comment type="caution">
    <text evidence="19">The sequence shown here is derived from an EMBL/GenBank/DDBJ whole genome shotgun (WGS) entry which is preliminary data.</text>
</comment>
<dbReference type="Gene3D" id="2.70.50.70">
    <property type="match status" value="1"/>
</dbReference>
<evidence type="ECO:0000259" key="18">
    <source>
        <dbReference type="PROSITE" id="PS51164"/>
    </source>
</evidence>
<keyword evidence="6 15" id="KW-0136">Cellulose degradation</keyword>
<keyword evidence="3 15" id="KW-0964">Secreted</keyword>
<evidence type="ECO:0000313" key="20">
    <source>
        <dbReference type="Proteomes" id="UP001447188"/>
    </source>
</evidence>
<organism evidence="19 20">
    <name type="scientific">Discina gigas</name>
    <dbReference type="NCBI Taxonomy" id="1032678"/>
    <lineage>
        <taxon>Eukaryota</taxon>
        <taxon>Fungi</taxon>
        <taxon>Dikarya</taxon>
        <taxon>Ascomycota</taxon>
        <taxon>Pezizomycotina</taxon>
        <taxon>Pezizomycetes</taxon>
        <taxon>Pezizales</taxon>
        <taxon>Discinaceae</taxon>
        <taxon>Discina</taxon>
    </lineage>
</organism>
<feature type="compositionally biased region" description="Pro residues" evidence="16">
    <location>
        <begin position="243"/>
        <end position="263"/>
    </location>
</feature>
<evidence type="ECO:0000256" key="1">
    <source>
        <dbReference type="ARBA" id="ARBA00001973"/>
    </source>
</evidence>
<feature type="chain" id="PRO_5045673593" description="AA9 family lytic polysaccharide monooxygenase" evidence="17">
    <location>
        <begin position="17"/>
        <end position="302"/>
    </location>
</feature>
<evidence type="ECO:0000256" key="9">
    <source>
        <dbReference type="ARBA" id="ARBA00023033"/>
    </source>
</evidence>
<keyword evidence="12 15" id="KW-0624">Polysaccharide degradation</keyword>
<keyword evidence="11 15" id="KW-0119">Carbohydrate metabolism</keyword>
<evidence type="ECO:0000256" key="11">
    <source>
        <dbReference type="ARBA" id="ARBA00023277"/>
    </source>
</evidence>
<dbReference type="EMBL" id="JBBBZM010000054">
    <property type="protein sequence ID" value="KAL0636237.1"/>
    <property type="molecule type" value="Genomic_DNA"/>
</dbReference>
<dbReference type="CDD" id="cd21175">
    <property type="entry name" value="LPMO_AA9"/>
    <property type="match status" value="1"/>
</dbReference>
<accession>A0ABR3GKF6</accession>
<evidence type="ECO:0000256" key="4">
    <source>
        <dbReference type="ARBA" id="ARBA00022723"/>
    </source>
</evidence>
<evidence type="ECO:0000256" key="14">
    <source>
        <dbReference type="ARBA" id="ARBA00045077"/>
    </source>
</evidence>
<keyword evidence="9" id="KW-0503">Monooxygenase</keyword>
<keyword evidence="10 15" id="KW-1015">Disulfide bond</keyword>
<dbReference type="Pfam" id="PF03443">
    <property type="entry name" value="AA9"/>
    <property type="match status" value="1"/>
</dbReference>
<evidence type="ECO:0000256" key="6">
    <source>
        <dbReference type="ARBA" id="ARBA00023001"/>
    </source>
</evidence>
<evidence type="ECO:0000256" key="13">
    <source>
        <dbReference type="ARBA" id="ARBA00044502"/>
    </source>
</evidence>
<feature type="domain" description="CBM1" evidence="18">
    <location>
        <begin position="266"/>
        <end position="302"/>
    </location>
</feature>
<keyword evidence="20" id="KW-1185">Reference proteome</keyword>
<dbReference type="InterPro" id="IPR000254">
    <property type="entry name" value="CBD"/>
</dbReference>
<dbReference type="PANTHER" id="PTHR33353">
    <property type="entry name" value="PUTATIVE (AFU_ORTHOLOGUE AFUA_1G12560)-RELATED"/>
    <property type="match status" value="1"/>
</dbReference>
<dbReference type="InterPro" id="IPR005103">
    <property type="entry name" value="AA9_LPMO"/>
</dbReference>
<comment type="similarity">
    <text evidence="13">Belongs to the polysaccharide monooxygenase AA9 family.</text>
</comment>
<dbReference type="EC" id="1.14.99.56" evidence="15"/>
<comment type="catalytic activity">
    <reaction evidence="14 15">
        <text>[(1-&gt;4)-beta-D-glucosyl]n+m + reduced acceptor + O2 = 4-dehydro-beta-D-glucosyl-[(1-&gt;4)-beta-D-glucosyl]n-1 + [(1-&gt;4)-beta-D-glucosyl]m + acceptor + H2O.</text>
        <dbReference type="EC" id="1.14.99.56"/>
    </reaction>
</comment>
<comment type="domain">
    <text evidence="15">Has a modular structure: an endo-beta-1,4-glucanase catalytic module at the N-terminus, a linker rich in serines and threonines, and a C-terminal carbohydrate-binding module (CBM).</text>
</comment>
<keyword evidence="5 17" id="KW-0732">Signal</keyword>
<dbReference type="InterPro" id="IPR049892">
    <property type="entry name" value="AA9"/>
</dbReference>
<evidence type="ECO:0000256" key="12">
    <source>
        <dbReference type="ARBA" id="ARBA00023326"/>
    </source>
</evidence>
<feature type="signal peptide" evidence="17">
    <location>
        <begin position="1"/>
        <end position="16"/>
    </location>
</feature>
<dbReference type="SUPFAM" id="SSF57180">
    <property type="entry name" value="Cellulose-binding domain"/>
    <property type="match status" value="1"/>
</dbReference>
<sequence>MKSIIASLVLAGAASAHTIFQQIGINGVMQTRLDYMRLPTYDGPITDVTSGDMTCNGGPNPLVIVSNKVATVAAGSQITLQWGHTLDVDFNTGMIIDASHNGPVMAYMAKVSSATGTPPKNGWFKIYEDGLSGGQWAVAKLINNKGKVTVTIPACIAPGDYLLRGELIALHSASSYPGAQLYMECAQLRVTGGGSTTPASYNIPGVYSGSDPGIKFNLYAGATSYTIPGPRPFTCSGGGGTPQQPPSTPVPVPTQEPTPPPPSGGGTVVKWGQCGGIGFTGPTGCVSGSTCIKVNDYYFQCQ</sequence>
<comment type="cofactor">
    <cofactor evidence="1">
        <name>Cu(2+)</name>
        <dbReference type="ChEBI" id="CHEBI:29036"/>
    </cofactor>
</comment>
<evidence type="ECO:0000256" key="2">
    <source>
        <dbReference type="ARBA" id="ARBA00004613"/>
    </source>
</evidence>